<dbReference type="AlphaFoldDB" id="A0AAE0LFZ9"/>
<evidence type="ECO:0000256" key="1">
    <source>
        <dbReference type="SAM" id="MobiDB-lite"/>
    </source>
</evidence>
<feature type="compositionally biased region" description="Basic and acidic residues" evidence="1">
    <location>
        <begin position="367"/>
        <end position="384"/>
    </location>
</feature>
<feature type="compositionally biased region" description="Acidic residues" evidence="1">
    <location>
        <begin position="385"/>
        <end position="396"/>
    </location>
</feature>
<dbReference type="Proteomes" id="UP001190700">
    <property type="component" value="Unassembled WGS sequence"/>
</dbReference>
<dbReference type="EMBL" id="LGRX02002536">
    <property type="protein sequence ID" value="KAK3284026.1"/>
    <property type="molecule type" value="Genomic_DNA"/>
</dbReference>
<feature type="region of interest" description="Disordered" evidence="1">
    <location>
        <begin position="315"/>
        <end position="433"/>
    </location>
</feature>
<evidence type="ECO:0000313" key="2">
    <source>
        <dbReference type="EMBL" id="KAK3284026.1"/>
    </source>
</evidence>
<comment type="caution">
    <text evidence="2">The sequence shown here is derived from an EMBL/GenBank/DDBJ whole genome shotgun (WGS) entry which is preliminary data.</text>
</comment>
<keyword evidence="3" id="KW-1185">Reference proteome</keyword>
<proteinExistence type="predicted"/>
<protein>
    <submittedName>
        <fullName evidence="2">Uncharacterized protein</fullName>
    </submittedName>
</protein>
<organism evidence="2 3">
    <name type="scientific">Cymbomonas tetramitiformis</name>
    <dbReference type="NCBI Taxonomy" id="36881"/>
    <lineage>
        <taxon>Eukaryota</taxon>
        <taxon>Viridiplantae</taxon>
        <taxon>Chlorophyta</taxon>
        <taxon>Pyramimonadophyceae</taxon>
        <taxon>Pyramimonadales</taxon>
        <taxon>Pyramimonadaceae</taxon>
        <taxon>Cymbomonas</taxon>
    </lineage>
</organism>
<name>A0AAE0LFZ9_9CHLO</name>
<sequence length="466" mass="52459">MASAAGKRTPARPQKSPAKVVPSENMSLEAIYSRRYLRTEEQLTLKECDYSDNPRGHPHKGEACMKRIAVVGFDPSCDMLMYETPGKQLKYKAIDGHGREQGFKIAFKYGVVVAGETVPPGDKRFAVCKVQIFSKDITPLEINFLAGSRLVANEKGSKPYTFYSKYTFFKRQMQIWTSQHHGKKPSGPSMKTELGAIDREEYTEQFFKKLINIHGKDGERPQWLPNKKTKDVSVPVISSARKFTDHCTVVRLREDIESKTKSLIKKEKPKYQEEAASSWFEDLRNGRMTEKEIETKTSSLIGKFKKATGWKAVVKTPSPEPSRVTNLVSAHDDSGEEVEVGDQKGEGEGEEKAEDNAEDGEEEEQEGEHSDGNKVNDDNEKEVEGGEQGDDEEGEEAFTQPQSASYCTPTKTPTKKKEEDYPGPRTRQNPELLPYFEELERGSGVFTEALATAMKIEVMEAVPYHF</sequence>
<reference evidence="2 3" key="1">
    <citation type="journal article" date="2015" name="Genome Biol. Evol.">
        <title>Comparative Genomics of a Bacterivorous Green Alga Reveals Evolutionary Causalities and Consequences of Phago-Mixotrophic Mode of Nutrition.</title>
        <authorList>
            <person name="Burns J.A."/>
            <person name="Paasch A."/>
            <person name="Narechania A."/>
            <person name="Kim E."/>
        </authorList>
    </citation>
    <scope>NUCLEOTIDE SEQUENCE [LARGE SCALE GENOMIC DNA]</scope>
    <source>
        <strain evidence="2 3">PLY_AMNH</strain>
    </source>
</reference>
<accession>A0AAE0LFZ9</accession>
<feature type="compositionally biased region" description="Acidic residues" evidence="1">
    <location>
        <begin position="348"/>
        <end position="366"/>
    </location>
</feature>
<evidence type="ECO:0000313" key="3">
    <source>
        <dbReference type="Proteomes" id="UP001190700"/>
    </source>
</evidence>
<feature type="region of interest" description="Disordered" evidence="1">
    <location>
        <begin position="1"/>
        <end position="23"/>
    </location>
</feature>
<gene>
    <name evidence="2" type="ORF">CYMTET_8307</name>
</gene>